<evidence type="ECO:0000256" key="2">
    <source>
        <dbReference type="SAM" id="Phobius"/>
    </source>
</evidence>
<dbReference type="Gramene" id="OE9A102985T1">
    <property type="protein sequence ID" value="OE9A102985C1"/>
    <property type="gene ID" value="OE9A102985"/>
</dbReference>
<dbReference type="PANTHER" id="PTHR24128:SF24">
    <property type="entry name" value="ANKYRIN REPEAT PROTEIN"/>
    <property type="match status" value="1"/>
</dbReference>
<dbReference type="Pfam" id="PF12796">
    <property type="entry name" value="Ank_2"/>
    <property type="match status" value="1"/>
</dbReference>
<dbReference type="PROSITE" id="PS50088">
    <property type="entry name" value="ANK_REPEAT"/>
    <property type="match status" value="1"/>
</dbReference>
<dbReference type="SMART" id="SM00248">
    <property type="entry name" value="ANK"/>
    <property type="match status" value="4"/>
</dbReference>
<reference evidence="3 4" key="1">
    <citation type="submission" date="2019-12" db="EMBL/GenBank/DDBJ databases">
        <authorList>
            <person name="Alioto T."/>
            <person name="Alioto T."/>
            <person name="Gomez Garrido J."/>
        </authorList>
    </citation>
    <scope>NUCLEOTIDE SEQUENCE [LARGE SCALE GENOMIC DNA]</scope>
</reference>
<dbReference type="PANTHER" id="PTHR24128">
    <property type="entry name" value="HOMEOBOX PROTEIN WARIAI"/>
    <property type="match status" value="1"/>
</dbReference>
<keyword evidence="1" id="KW-0040">ANK repeat</keyword>
<accession>A0A8S0RN60</accession>
<comment type="caution">
    <text evidence="3">The sequence shown here is derived from an EMBL/GenBank/DDBJ whole genome shotgun (WGS) entry which is preliminary data.</text>
</comment>
<dbReference type="SUPFAM" id="SSF48403">
    <property type="entry name" value="Ankyrin repeat"/>
    <property type="match status" value="1"/>
</dbReference>
<feature type="transmembrane region" description="Helical" evidence="2">
    <location>
        <begin position="335"/>
        <end position="356"/>
    </location>
</feature>
<dbReference type="EMBL" id="CACTIH010003654">
    <property type="protein sequence ID" value="CAA2980802.1"/>
    <property type="molecule type" value="Genomic_DNA"/>
</dbReference>
<dbReference type="OrthoDB" id="909233at2759"/>
<keyword evidence="2" id="KW-0472">Membrane</keyword>
<keyword evidence="2" id="KW-0812">Transmembrane</keyword>
<dbReference type="InterPro" id="IPR036770">
    <property type="entry name" value="Ankyrin_rpt-contain_sf"/>
</dbReference>
<proteinExistence type="predicted"/>
<feature type="repeat" description="ANK" evidence="1">
    <location>
        <begin position="65"/>
        <end position="92"/>
    </location>
</feature>
<keyword evidence="2" id="KW-1133">Transmembrane helix</keyword>
<dbReference type="InterPro" id="IPR002110">
    <property type="entry name" value="Ankyrin_rpt"/>
</dbReference>
<dbReference type="Proteomes" id="UP000594638">
    <property type="component" value="Unassembled WGS sequence"/>
</dbReference>
<evidence type="ECO:0000256" key="1">
    <source>
        <dbReference type="PROSITE-ProRule" id="PRU00023"/>
    </source>
</evidence>
<feature type="transmembrane region" description="Helical" evidence="2">
    <location>
        <begin position="273"/>
        <end position="290"/>
    </location>
</feature>
<evidence type="ECO:0000313" key="3">
    <source>
        <dbReference type="EMBL" id="CAA2980802.1"/>
    </source>
</evidence>
<name>A0A8S0RN60_OLEEU</name>
<feature type="transmembrane region" description="Helical" evidence="2">
    <location>
        <begin position="362"/>
        <end position="382"/>
    </location>
</feature>
<feature type="transmembrane region" description="Helical" evidence="2">
    <location>
        <begin position="389"/>
        <end position="412"/>
    </location>
</feature>
<keyword evidence="4" id="KW-1185">Reference proteome</keyword>
<dbReference type="AlphaFoldDB" id="A0A8S0RN60"/>
<gene>
    <name evidence="3" type="ORF">OLEA9_A102985</name>
</gene>
<evidence type="ECO:0000313" key="4">
    <source>
        <dbReference type="Proteomes" id="UP000594638"/>
    </source>
</evidence>
<dbReference type="Gene3D" id="1.25.40.20">
    <property type="entry name" value="Ankyrin repeat-containing domain"/>
    <property type="match status" value="1"/>
</dbReference>
<dbReference type="PROSITE" id="PS50297">
    <property type="entry name" value="ANK_REP_REGION"/>
    <property type="match status" value="1"/>
</dbReference>
<sequence length="456" mass="50783">MNTIEDPNIVHLYKKIRDNPHYLEVPNEMPFVESPLHIAALEGRTNLALEILMLKPSLGKKLNLDGLSPLHLALDKGHTNTVKRLVKRDPNLVRVPGREGITLLHYAVEKEEIDLLIYFLLVCPLSIVDLTVQDETAVHIAVRNNNFRAFMVLFGWATRTNKMTVFRWRDKEGNNVLHLAALTNQPMIMKSLIRYVPVNRKNLEGKTELDFLNPENVEARKILISAGAKEGSSLDDDATSCENYLKSNITKKEGLFLFGAYLGSGLSGNMRNAILVVLVLVATAAFQAILTPPFGISHNDTTPVFPSITSVYNDTTSTNSTSTNFNNKTPRIAKVSMICNTIAFSLAMGTCVILTFDPLQLFLWVSLALFSLSYAASAYAIYPGTEAPFILVAVASLIILPIFIMVPWMIIVLRGLTRADDVNEYNLDVAKYLIFGSVFRNQGLILTRMARRKASQ</sequence>
<organism evidence="3 4">
    <name type="scientific">Olea europaea subsp. europaea</name>
    <dbReference type="NCBI Taxonomy" id="158383"/>
    <lineage>
        <taxon>Eukaryota</taxon>
        <taxon>Viridiplantae</taxon>
        <taxon>Streptophyta</taxon>
        <taxon>Embryophyta</taxon>
        <taxon>Tracheophyta</taxon>
        <taxon>Spermatophyta</taxon>
        <taxon>Magnoliopsida</taxon>
        <taxon>eudicotyledons</taxon>
        <taxon>Gunneridae</taxon>
        <taxon>Pentapetalae</taxon>
        <taxon>asterids</taxon>
        <taxon>lamiids</taxon>
        <taxon>Lamiales</taxon>
        <taxon>Oleaceae</taxon>
        <taxon>Oleeae</taxon>
        <taxon>Olea</taxon>
    </lineage>
</organism>
<protein>
    <submittedName>
        <fullName evidence="3">Ankyrin repeat-containing BDA1-like</fullName>
    </submittedName>
</protein>